<protein>
    <recommendedName>
        <fullName evidence="3">RNA-directed DNA polymerase from mobile element jockey</fullName>
    </recommendedName>
</protein>
<dbReference type="AlphaFoldDB" id="A0A087TYH1"/>
<dbReference type="OrthoDB" id="6429398at2759"/>
<dbReference type="EMBL" id="KK117325">
    <property type="protein sequence ID" value="KFM70160.1"/>
    <property type="molecule type" value="Genomic_DNA"/>
</dbReference>
<keyword evidence="2" id="KW-1185">Reference proteome</keyword>
<sequence>MEINLQKDVYQTFSLTHQPIKLNLFYQNLPVLQTNHFSYLGVIFHHKLTWKEHVTNILQRATERLTLLKRIADSKWGCCKTILNLTYNSYILPLITYCSKSFVVASKQVIDTWENFNRSPSSNHNSC</sequence>
<gene>
    <name evidence="1" type="ORF">X975_24992</name>
</gene>
<dbReference type="OMA" id="IDTWENF"/>
<accession>A0A087TYH1</accession>
<name>A0A087TYH1_STEMI</name>
<proteinExistence type="predicted"/>
<evidence type="ECO:0008006" key="3">
    <source>
        <dbReference type="Google" id="ProtNLM"/>
    </source>
</evidence>
<evidence type="ECO:0000313" key="2">
    <source>
        <dbReference type="Proteomes" id="UP000054359"/>
    </source>
</evidence>
<dbReference type="Proteomes" id="UP000054359">
    <property type="component" value="Unassembled WGS sequence"/>
</dbReference>
<feature type="non-terminal residue" evidence="1">
    <location>
        <position position="127"/>
    </location>
</feature>
<reference evidence="1 2" key="1">
    <citation type="submission" date="2013-11" db="EMBL/GenBank/DDBJ databases">
        <title>Genome sequencing of Stegodyphus mimosarum.</title>
        <authorList>
            <person name="Bechsgaard J."/>
        </authorList>
    </citation>
    <scope>NUCLEOTIDE SEQUENCE [LARGE SCALE GENOMIC DNA]</scope>
</reference>
<evidence type="ECO:0000313" key="1">
    <source>
        <dbReference type="EMBL" id="KFM70160.1"/>
    </source>
</evidence>
<organism evidence="1 2">
    <name type="scientific">Stegodyphus mimosarum</name>
    <name type="common">African social velvet spider</name>
    <dbReference type="NCBI Taxonomy" id="407821"/>
    <lineage>
        <taxon>Eukaryota</taxon>
        <taxon>Metazoa</taxon>
        <taxon>Ecdysozoa</taxon>
        <taxon>Arthropoda</taxon>
        <taxon>Chelicerata</taxon>
        <taxon>Arachnida</taxon>
        <taxon>Araneae</taxon>
        <taxon>Araneomorphae</taxon>
        <taxon>Entelegynae</taxon>
        <taxon>Eresoidea</taxon>
        <taxon>Eresidae</taxon>
        <taxon>Stegodyphus</taxon>
    </lineage>
</organism>